<feature type="region of interest" description="Disordered" evidence="1">
    <location>
        <begin position="551"/>
        <end position="639"/>
    </location>
</feature>
<dbReference type="Pfam" id="PF07647">
    <property type="entry name" value="SAM_2"/>
    <property type="match status" value="1"/>
</dbReference>
<dbReference type="Proteomes" id="UP001149165">
    <property type="component" value="Unassembled WGS sequence"/>
</dbReference>
<dbReference type="Pfam" id="PF00169">
    <property type="entry name" value="PH"/>
    <property type="match status" value="1"/>
</dbReference>
<organism evidence="4 5">
    <name type="scientific">Penicillium angulare</name>
    <dbReference type="NCBI Taxonomy" id="116970"/>
    <lineage>
        <taxon>Eukaryota</taxon>
        <taxon>Fungi</taxon>
        <taxon>Dikarya</taxon>
        <taxon>Ascomycota</taxon>
        <taxon>Pezizomycotina</taxon>
        <taxon>Eurotiomycetes</taxon>
        <taxon>Eurotiomycetidae</taxon>
        <taxon>Eurotiales</taxon>
        <taxon>Aspergillaceae</taxon>
        <taxon>Penicillium</taxon>
    </lineage>
</organism>
<dbReference type="SMART" id="SM00454">
    <property type="entry name" value="SAM"/>
    <property type="match status" value="1"/>
</dbReference>
<evidence type="ECO:0000313" key="4">
    <source>
        <dbReference type="EMBL" id="KAJ5094334.1"/>
    </source>
</evidence>
<dbReference type="SUPFAM" id="SSF47769">
    <property type="entry name" value="SAM/Pointed domain"/>
    <property type="match status" value="1"/>
</dbReference>
<feature type="compositionally biased region" description="Acidic residues" evidence="1">
    <location>
        <begin position="40"/>
        <end position="53"/>
    </location>
</feature>
<dbReference type="SMART" id="SM00233">
    <property type="entry name" value="PH"/>
    <property type="match status" value="1"/>
</dbReference>
<evidence type="ECO:0000313" key="5">
    <source>
        <dbReference type="Proteomes" id="UP001149165"/>
    </source>
</evidence>
<dbReference type="AlphaFoldDB" id="A0A9W9K5Z4"/>
<dbReference type="Gene3D" id="2.30.29.30">
    <property type="entry name" value="Pleckstrin-homology domain (PH domain)/Phosphotyrosine-binding domain (PTB)"/>
    <property type="match status" value="1"/>
</dbReference>
<evidence type="ECO:0008006" key="6">
    <source>
        <dbReference type="Google" id="ProtNLM"/>
    </source>
</evidence>
<name>A0A9W9K5Z4_9EURO</name>
<dbReference type="CDD" id="cd09535">
    <property type="entry name" value="SAM_BOI-like_fungal"/>
    <property type="match status" value="1"/>
</dbReference>
<feature type="domain" description="SAM" evidence="3">
    <location>
        <begin position="185"/>
        <end position="249"/>
    </location>
</feature>
<evidence type="ECO:0000256" key="1">
    <source>
        <dbReference type="SAM" id="MobiDB-lite"/>
    </source>
</evidence>
<sequence>MDSLRFRRKAVPASLDMKNHERFYPAKTVARRRVSMAPTDFDDTDFEASDSDEESLRQSMLSLAHGSNTTMSSPELPTPNNNEVSKNQVSIQLDKSSLVRGPNGPHLFRESRGSSIYEPSTAEIDLYFERSPLQSEFTRSIDTPNQFPFSPNTPNRFPFSPKTPKAFTTVHPDVSQVDEEEIRTWKPSQVAHWLHISGYNDAVIEKFILNDINGTVLLSLTSNDLKELNIHSFGIRHQVIASIQHLKNTMHKGGFPAPEPSLSGASLSQASESQIELPYEQPCHGRSSPNRRSYAMSVSPKGEVLSNHFYGNAGNQVTPAESVSIVGIEQLLPKPHSCAKGENCSKFQRRQRQLAKLKSEFPDAFIQDGGDAFVQVITGSPGNPDTARNMLRPTSDAQPSVVASSDIFGPGAGPGRLSEAALSEIQKLDPRETIRNFLNYQHVDGAMPTLDTSNLPQAEYYDSYSPANEPSRDMAAKLRNLPNLTIPTSPNTEDMTTAVTTNPPTREVFGSPTAVQQYGPFTRANGNDVLRQGTPFSEMDVPITAVPTGPVARDASQSVPPDMQYRPEVFPNSTLFPPYRDPVARSTSTRPRAQSTLHRVHEDRPLGPIESPEDLHRSPRMNQRSNSVSQSSLASDPDVTHAGYMKKRNKAHLLRHEWHNAHFTLRGTNLAMHKDEAEAHRLSLALDNIDVDEYAVACQSLATSSKLSAGFKKNILRKGKNISKDDAAFAFSLIPATKENEKKALFGNKDGIKTHHFAVKSREERIDWMRELMLARALKKGKESGEEVLVNGNMI</sequence>
<feature type="region of interest" description="Disordered" evidence="1">
    <location>
        <begin position="66"/>
        <end position="85"/>
    </location>
</feature>
<dbReference type="Gene3D" id="1.10.150.50">
    <property type="entry name" value="Transcription Factor, Ets-1"/>
    <property type="match status" value="1"/>
</dbReference>
<dbReference type="InterPro" id="IPR011993">
    <property type="entry name" value="PH-like_dom_sf"/>
</dbReference>
<evidence type="ECO:0000259" key="2">
    <source>
        <dbReference type="PROSITE" id="PS50003"/>
    </source>
</evidence>
<dbReference type="PROSITE" id="PS50003">
    <property type="entry name" value="PH_DOMAIN"/>
    <property type="match status" value="1"/>
</dbReference>
<accession>A0A9W9K5Z4</accession>
<feature type="compositionally biased region" description="Polar residues" evidence="1">
    <location>
        <begin position="620"/>
        <end position="634"/>
    </location>
</feature>
<dbReference type="InterPro" id="IPR001660">
    <property type="entry name" value="SAM"/>
</dbReference>
<dbReference type="EMBL" id="JAPQKH010000006">
    <property type="protein sequence ID" value="KAJ5094334.1"/>
    <property type="molecule type" value="Genomic_DNA"/>
</dbReference>
<comment type="caution">
    <text evidence="4">The sequence shown here is derived from an EMBL/GenBank/DDBJ whole genome shotgun (WGS) entry which is preliminary data.</text>
</comment>
<dbReference type="OrthoDB" id="422827at2759"/>
<reference evidence="4" key="2">
    <citation type="journal article" date="2023" name="IMA Fungus">
        <title>Comparative genomic study of the Penicillium genus elucidates a diverse pangenome and 15 lateral gene transfer events.</title>
        <authorList>
            <person name="Petersen C."/>
            <person name="Sorensen T."/>
            <person name="Nielsen M.R."/>
            <person name="Sondergaard T.E."/>
            <person name="Sorensen J.L."/>
            <person name="Fitzpatrick D.A."/>
            <person name="Frisvad J.C."/>
            <person name="Nielsen K.L."/>
        </authorList>
    </citation>
    <scope>NUCLEOTIDE SEQUENCE</scope>
    <source>
        <strain evidence="4">IBT 30069</strain>
    </source>
</reference>
<proteinExistence type="predicted"/>
<protein>
    <recommendedName>
        <fullName evidence="6">Sterile alpha motif, type 2</fullName>
    </recommendedName>
</protein>
<keyword evidence="5" id="KW-1185">Reference proteome</keyword>
<dbReference type="InterPro" id="IPR013761">
    <property type="entry name" value="SAM/pointed_sf"/>
</dbReference>
<dbReference type="SUPFAM" id="SSF50729">
    <property type="entry name" value="PH domain-like"/>
    <property type="match status" value="1"/>
</dbReference>
<feature type="compositionally biased region" description="Polar residues" evidence="1">
    <location>
        <begin position="585"/>
        <end position="597"/>
    </location>
</feature>
<dbReference type="InterPro" id="IPR001849">
    <property type="entry name" value="PH_domain"/>
</dbReference>
<feature type="region of interest" description="Disordered" evidence="1">
    <location>
        <begin position="34"/>
        <end position="58"/>
    </location>
</feature>
<feature type="domain" description="PH" evidence="2">
    <location>
        <begin position="638"/>
        <end position="777"/>
    </location>
</feature>
<dbReference type="PROSITE" id="PS50105">
    <property type="entry name" value="SAM_DOMAIN"/>
    <property type="match status" value="1"/>
</dbReference>
<reference evidence="4" key="1">
    <citation type="submission" date="2022-11" db="EMBL/GenBank/DDBJ databases">
        <authorList>
            <person name="Petersen C."/>
        </authorList>
    </citation>
    <scope>NUCLEOTIDE SEQUENCE</scope>
    <source>
        <strain evidence="4">IBT 30069</strain>
    </source>
</reference>
<gene>
    <name evidence="4" type="ORF">N7456_010195</name>
</gene>
<evidence type="ECO:0000259" key="3">
    <source>
        <dbReference type="PROSITE" id="PS50105"/>
    </source>
</evidence>